<evidence type="ECO:0000256" key="1">
    <source>
        <dbReference type="ARBA" id="ARBA00007452"/>
    </source>
</evidence>
<reference evidence="9 10" key="1">
    <citation type="submission" date="2019-12" db="EMBL/GenBank/DDBJ databases">
        <title>Hymenobacter sp. HMF4947 Genome sequencing and assembly.</title>
        <authorList>
            <person name="Kang H."/>
            <person name="Cha I."/>
            <person name="Kim H."/>
            <person name="Joh K."/>
        </authorList>
    </citation>
    <scope>NUCLEOTIDE SEQUENCE [LARGE SCALE GENOMIC DNA]</scope>
    <source>
        <strain evidence="9 10">HMF4947</strain>
    </source>
</reference>
<keyword evidence="3 7" id="KW-0227">DNA damage</keyword>
<dbReference type="EMBL" id="WQKZ01000005">
    <property type="protein sequence ID" value="MVN78411.1"/>
    <property type="molecule type" value="Genomic_DNA"/>
</dbReference>
<dbReference type="PANTHER" id="PTHR33991:SF1">
    <property type="entry name" value="DNA REPAIR PROTEIN RECO"/>
    <property type="match status" value="1"/>
</dbReference>
<evidence type="ECO:0000313" key="9">
    <source>
        <dbReference type="EMBL" id="MVN78411.1"/>
    </source>
</evidence>
<dbReference type="InterPro" id="IPR037278">
    <property type="entry name" value="ARFGAP/RecO"/>
</dbReference>
<sequence length="241" mass="26762">MQIKTRGIVLSFLKYRETSIIARVYTEQRGVQSYLVNGVRKAKPPGRIALFQPLTLLELVAYVPRQGGSLTRLSEFRCAEPYRSLPYDMRKSSVALFLSEVLGKSVREEEENPALFRFLHDSILAFDEQTVGTENFALLFLLHLANYLGFGAETGGEIIDQVALAGPAPVGSGLGNGPATLRLREFEQYFDELLRAPAGTAIPNGTVRRELLAVLIRYYQLHVENMGEIKSLDILSEVLGG</sequence>
<dbReference type="SUPFAM" id="SSF57863">
    <property type="entry name" value="ArfGap/RecO-like zinc finger"/>
    <property type="match status" value="1"/>
</dbReference>
<dbReference type="HAMAP" id="MF_00201">
    <property type="entry name" value="RecO"/>
    <property type="match status" value="1"/>
</dbReference>
<dbReference type="GO" id="GO:0006302">
    <property type="term" value="P:double-strand break repair"/>
    <property type="evidence" value="ECO:0007669"/>
    <property type="project" value="TreeGrafter"/>
</dbReference>
<keyword evidence="10" id="KW-1185">Reference proteome</keyword>
<dbReference type="Gene3D" id="1.20.1440.120">
    <property type="entry name" value="Recombination protein O, C-terminal domain"/>
    <property type="match status" value="1"/>
</dbReference>
<name>A0A7K1TJP5_9BACT</name>
<dbReference type="SUPFAM" id="SSF50249">
    <property type="entry name" value="Nucleic acid-binding proteins"/>
    <property type="match status" value="1"/>
</dbReference>
<dbReference type="InterPro" id="IPR022572">
    <property type="entry name" value="DNA_rep/recomb_RecO_N"/>
</dbReference>
<dbReference type="InterPro" id="IPR003717">
    <property type="entry name" value="RecO"/>
</dbReference>
<dbReference type="GO" id="GO:0043590">
    <property type="term" value="C:bacterial nucleoid"/>
    <property type="evidence" value="ECO:0007669"/>
    <property type="project" value="TreeGrafter"/>
</dbReference>
<dbReference type="GO" id="GO:0006310">
    <property type="term" value="P:DNA recombination"/>
    <property type="evidence" value="ECO:0007669"/>
    <property type="project" value="UniProtKB-UniRule"/>
</dbReference>
<dbReference type="Gene3D" id="2.40.50.140">
    <property type="entry name" value="Nucleic acid-binding proteins"/>
    <property type="match status" value="1"/>
</dbReference>
<comment type="function">
    <text evidence="7">Involved in DNA repair and RecF pathway recombination.</text>
</comment>
<evidence type="ECO:0000256" key="4">
    <source>
        <dbReference type="ARBA" id="ARBA00023172"/>
    </source>
</evidence>
<evidence type="ECO:0000256" key="6">
    <source>
        <dbReference type="ARBA" id="ARBA00033409"/>
    </source>
</evidence>
<accession>A0A7K1TJP5</accession>
<proteinExistence type="inferred from homology"/>
<evidence type="ECO:0000259" key="8">
    <source>
        <dbReference type="Pfam" id="PF11967"/>
    </source>
</evidence>
<gene>
    <name evidence="7 9" type="primary">recO</name>
    <name evidence="9" type="ORF">GO988_18935</name>
</gene>
<organism evidence="9 10">
    <name type="scientific">Hymenobacter ginkgonis</name>
    <dbReference type="NCBI Taxonomy" id="2682976"/>
    <lineage>
        <taxon>Bacteria</taxon>
        <taxon>Pseudomonadati</taxon>
        <taxon>Bacteroidota</taxon>
        <taxon>Cytophagia</taxon>
        <taxon>Cytophagales</taxon>
        <taxon>Hymenobacteraceae</taxon>
        <taxon>Hymenobacter</taxon>
    </lineage>
</organism>
<dbReference type="Pfam" id="PF02565">
    <property type="entry name" value="RecO_C"/>
    <property type="match status" value="1"/>
</dbReference>
<dbReference type="Proteomes" id="UP000441336">
    <property type="component" value="Unassembled WGS sequence"/>
</dbReference>
<evidence type="ECO:0000256" key="5">
    <source>
        <dbReference type="ARBA" id="ARBA00023204"/>
    </source>
</evidence>
<dbReference type="NCBIfam" id="TIGR00613">
    <property type="entry name" value="reco"/>
    <property type="match status" value="1"/>
</dbReference>
<comment type="similarity">
    <text evidence="1 7">Belongs to the RecO family.</text>
</comment>
<dbReference type="RefSeq" id="WP_157568501.1">
    <property type="nucleotide sequence ID" value="NZ_WQKZ01000005.1"/>
</dbReference>
<keyword evidence="4 7" id="KW-0233">DNA recombination</keyword>
<protein>
    <recommendedName>
        <fullName evidence="2 7">DNA repair protein RecO</fullName>
    </recommendedName>
    <alternativeName>
        <fullName evidence="6 7">Recombination protein O</fullName>
    </alternativeName>
</protein>
<dbReference type="AlphaFoldDB" id="A0A7K1TJP5"/>
<dbReference type="Pfam" id="PF11967">
    <property type="entry name" value="RecO_N"/>
    <property type="match status" value="1"/>
</dbReference>
<comment type="caution">
    <text evidence="9">The sequence shown here is derived from an EMBL/GenBank/DDBJ whole genome shotgun (WGS) entry which is preliminary data.</text>
</comment>
<evidence type="ECO:0000256" key="7">
    <source>
        <dbReference type="HAMAP-Rule" id="MF_00201"/>
    </source>
</evidence>
<keyword evidence="5 7" id="KW-0234">DNA repair</keyword>
<dbReference type="PANTHER" id="PTHR33991">
    <property type="entry name" value="DNA REPAIR PROTEIN RECO"/>
    <property type="match status" value="1"/>
</dbReference>
<dbReference type="InterPro" id="IPR042242">
    <property type="entry name" value="RecO_C"/>
</dbReference>
<evidence type="ECO:0000313" key="10">
    <source>
        <dbReference type="Proteomes" id="UP000441336"/>
    </source>
</evidence>
<feature type="domain" description="DNA replication/recombination mediator RecO N-terminal" evidence="8">
    <location>
        <begin position="1"/>
        <end position="82"/>
    </location>
</feature>
<evidence type="ECO:0000256" key="2">
    <source>
        <dbReference type="ARBA" id="ARBA00021310"/>
    </source>
</evidence>
<evidence type="ECO:0000256" key="3">
    <source>
        <dbReference type="ARBA" id="ARBA00022763"/>
    </source>
</evidence>
<dbReference type="InterPro" id="IPR012340">
    <property type="entry name" value="NA-bd_OB-fold"/>
</dbReference>